<dbReference type="InterPro" id="IPR025405">
    <property type="entry name" value="DUF4131"/>
</dbReference>
<dbReference type="Pfam" id="PF00753">
    <property type="entry name" value="Lactamase_B"/>
    <property type="match status" value="1"/>
</dbReference>
<keyword evidence="12" id="KW-1185">Reference proteome</keyword>
<name>A0ABS4J0N6_9BACL</name>
<feature type="transmembrane region" description="Helical" evidence="9">
    <location>
        <begin position="337"/>
        <end position="355"/>
    </location>
</feature>
<evidence type="ECO:0000256" key="4">
    <source>
        <dbReference type="ARBA" id="ARBA00022989"/>
    </source>
</evidence>
<dbReference type="CDD" id="cd07731">
    <property type="entry name" value="ComA-like_MBL-fold"/>
    <property type="match status" value="1"/>
</dbReference>
<dbReference type="InterPro" id="IPR036866">
    <property type="entry name" value="RibonucZ/Hydroxyglut_hydro"/>
</dbReference>
<dbReference type="RefSeq" id="WP_245375721.1">
    <property type="nucleotide sequence ID" value="NZ_JAGGLB010000015.1"/>
</dbReference>
<evidence type="ECO:0000256" key="9">
    <source>
        <dbReference type="SAM" id="Phobius"/>
    </source>
</evidence>
<evidence type="ECO:0000313" key="12">
    <source>
        <dbReference type="Proteomes" id="UP001519287"/>
    </source>
</evidence>
<dbReference type="SMART" id="SM00849">
    <property type="entry name" value="Lactamase_B"/>
    <property type="match status" value="1"/>
</dbReference>
<evidence type="ECO:0000259" key="10">
    <source>
        <dbReference type="SMART" id="SM00849"/>
    </source>
</evidence>
<dbReference type="PANTHER" id="PTHR30619">
    <property type="entry name" value="DNA INTERNALIZATION/COMPETENCE PROTEIN COMEC/REC2"/>
    <property type="match status" value="1"/>
</dbReference>
<keyword evidence="4 9" id="KW-1133">Transmembrane helix</keyword>
<feature type="transmembrane region" description="Helical" evidence="9">
    <location>
        <begin position="262"/>
        <end position="283"/>
    </location>
</feature>
<comment type="caution">
    <text evidence="11">The sequence shown here is derived from an EMBL/GenBank/DDBJ whole genome shotgun (WGS) entry which is preliminary data.</text>
</comment>
<dbReference type="InterPro" id="IPR001279">
    <property type="entry name" value="Metallo-B-lactamas"/>
</dbReference>
<dbReference type="Proteomes" id="UP001519287">
    <property type="component" value="Unassembled WGS sequence"/>
</dbReference>
<evidence type="ECO:0000256" key="8">
    <source>
        <dbReference type="ARBA" id="ARBA00048505"/>
    </source>
</evidence>
<feature type="transmembrane region" description="Helical" evidence="9">
    <location>
        <begin position="361"/>
        <end position="379"/>
    </location>
</feature>
<dbReference type="InterPro" id="IPR004477">
    <property type="entry name" value="ComEC_N"/>
</dbReference>
<comment type="catalytic activity">
    <reaction evidence="8">
        <text>3',5'-cyclic UMP + H2O = UMP + H(+)</text>
        <dbReference type="Rhea" id="RHEA:70575"/>
        <dbReference type="ChEBI" id="CHEBI:15377"/>
        <dbReference type="ChEBI" id="CHEBI:15378"/>
        <dbReference type="ChEBI" id="CHEBI:57865"/>
        <dbReference type="ChEBI" id="CHEBI:184387"/>
    </reaction>
    <physiologicalReaction direction="left-to-right" evidence="8">
        <dbReference type="Rhea" id="RHEA:70576"/>
    </physiologicalReaction>
</comment>
<gene>
    <name evidence="11" type="ORF">J2Z66_004503</name>
</gene>
<evidence type="ECO:0000256" key="6">
    <source>
        <dbReference type="ARBA" id="ARBA00034221"/>
    </source>
</evidence>
<feature type="transmembrane region" description="Helical" evidence="9">
    <location>
        <begin position="454"/>
        <end position="474"/>
    </location>
</feature>
<feature type="domain" description="Metallo-beta-lactamase" evidence="10">
    <location>
        <begin position="563"/>
        <end position="786"/>
    </location>
</feature>
<feature type="transmembrane region" description="Helical" evidence="9">
    <location>
        <begin position="391"/>
        <end position="411"/>
    </location>
</feature>
<feature type="transmembrane region" description="Helical" evidence="9">
    <location>
        <begin position="423"/>
        <end position="447"/>
    </location>
</feature>
<keyword evidence="5 9" id="KW-0472">Membrane</keyword>
<accession>A0ABS4J0N6</accession>
<organism evidence="11 12">
    <name type="scientific">Paenibacillus eucommiae</name>
    <dbReference type="NCBI Taxonomy" id="1355755"/>
    <lineage>
        <taxon>Bacteria</taxon>
        <taxon>Bacillati</taxon>
        <taxon>Bacillota</taxon>
        <taxon>Bacilli</taxon>
        <taxon>Bacillales</taxon>
        <taxon>Paenibacillaceae</taxon>
        <taxon>Paenibacillus</taxon>
    </lineage>
</organism>
<dbReference type="SUPFAM" id="SSF56281">
    <property type="entry name" value="Metallo-hydrolase/oxidoreductase"/>
    <property type="match status" value="1"/>
</dbReference>
<reference evidence="11 12" key="1">
    <citation type="submission" date="2021-03" db="EMBL/GenBank/DDBJ databases">
        <title>Genomic Encyclopedia of Type Strains, Phase IV (KMG-IV): sequencing the most valuable type-strain genomes for metagenomic binning, comparative biology and taxonomic classification.</title>
        <authorList>
            <person name="Goeker M."/>
        </authorList>
    </citation>
    <scope>NUCLEOTIDE SEQUENCE [LARGE SCALE GENOMIC DNA]</scope>
    <source>
        <strain evidence="11 12">DSM 26048</strain>
    </source>
</reference>
<dbReference type="EMBL" id="JAGGLB010000015">
    <property type="protein sequence ID" value="MBP1992890.1"/>
    <property type="molecule type" value="Genomic_DNA"/>
</dbReference>
<dbReference type="Pfam" id="PF03772">
    <property type="entry name" value="Competence"/>
    <property type="match status" value="1"/>
</dbReference>
<protein>
    <submittedName>
        <fullName evidence="11">Competence protein ComEC</fullName>
    </submittedName>
</protein>
<feature type="transmembrane region" description="Helical" evidence="9">
    <location>
        <begin position="295"/>
        <end position="316"/>
    </location>
</feature>
<dbReference type="PANTHER" id="PTHR30619:SF1">
    <property type="entry name" value="RECOMBINATION PROTEIN 2"/>
    <property type="match status" value="1"/>
</dbReference>
<keyword evidence="3 9" id="KW-0812">Transmembrane</keyword>
<dbReference type="Gene3D" id="3.60.15.10">
    <property type="entry name" value="Ribonuclease Z/Hydroxyacylglutathione hydrolase-like"/>
    <property type="match status" value="1"/>
</dbReference>
<feature type="transmembrane region" description="Helical" evidence="9">
    <location>
        <begin position="525"/>
        <end position="545"/>
    </location>
</feature>
<evidence type="ECO:0000313" key="11">
    <source>
        <dbReference type="EMBL" id="MBP1992890.1"/>
    </source>
</evidence>
<proteinExistence type="predicted"/>
<comment type="function">
    <text evidence="7">Counteracts the endogenous Pycsar antiviral defense system. Phosphodiesterase that enables metal-dependent hydrolysis of host cyclic nucleotide Pycsar defense signals such as cCMP and cUMP.</text>
</comment>
<dbReference type="InterPro" id="IPR052159">
    <property type="entry name" value="Competence_DNA_uptake"/>
</dbReference>
<evidence type="ECO:0000256" key="1">
    <source>
        <dbReference type="ARBA" id="ARBA00004651"/>
    </source>
</evidence>
<dbReference type="InterPro" id="IPR004797">
    <property type="entry name" value="Competence_ComEC/Rec2"/>
</dbReference>
<dbReference type="NCBIfam" id="TIGR00361">
    <property type="entry name" value="ComEC_Rec2"/>
    <property type="match status" value="1"/>
</dbReference>
<sequence>MKRPIVLLVCLWITGNVLALYVSLPWLSLFSSLLFAGAAVLFMVFRLPGRLPVCALLLVLISMGYYEWHDQRNVTVLLPLAQEQELSGSGAGLRGRLAGPVAVDGDRASFALEAESIRFEGKDAFPMRGERVQVSLRLLREEEQALAAGWRRGDALTLQGTLRSPSPARNFGGFDYRRYLRLHRTHWLMTAKGADQVQVETTPLRFSIGQLLRWNDGLRSALDKRMNSIFPGEHAGFMKALLIGLQDDLDAERFQQFSNLGLTHILAISGLNVAVFLGVFIWFMRRLRVTKETYLLLAIALLPCYILITGASPSIVRAGMMAMIALFAARKGLLKDALHLTAIVAWLMLLWNPYYLLDVSFQLSFLVTLGLIVGIPRVNKLLPIASPALKNSLSITIVSQLISFPVSIYYFNQFSLLSWAANMALVPLISMVVFPSGIAALVLGLIYIPFGRSIGWLISGLNDMIFALTAYLQQFRLFQTIWPSPSLLWMAAYYLLFILLYMLLEKRRSSKEADQLMQVSLKPRLLSIGLTLSLASLMLLLWIGYTPERWNQAGTVQFIDVGQGDGILIRTPEGKHILIDGGGTLSFRKPGEEWKDRKNPYEVGRKLLVPILKKRGVHQLDMVILTHQDADHSGGLQAVLEQIPVKQFWFNGTYKSNQAMEQLFRTALERNIPLMSPNQVKTITVDSKTNLQFLYPFPNKEASIRLEKEQNNQSLVFLLHMDGTTWLFTGDMEKTTEANVLESLTMDNTFAPIDVLKVAHHGSKTSSTQEWINYWKPRLAVISVGETNSYGHPSLEVLQRLEQQDMVIYRTDQMGEVQIKVKSGILYERTKLD</sequence>
<dbReference type="Pfam" id="PF13567">
    <property type="entry name" value="DUF4131"/>
    <property type="match status" value="1"/>
</dbReference>
<evidence type="ECO:0000256" key="5">
    <source>
        <dbReference type="ARBA" id="ARBA00023136"/>
    </source>
</evidence>
<evidence type="ECO:0000256" key="7">
    <source>
        <dbReference type="ARBA" id="ARBA00034301"/>
    </source>
</evidence>
<evidence type="ECO:0000256" key="2">
    <source>
        <dbReference type="ARBA" id="ARBA00022475"/>
    </source>
</evidence>
<evidence type="ECO:0000256" key="3">
    <source>
        <dbReference type="ARBA" id="ARBA00022692"/>
    </source>
</evidence>
<feature type="transmembrane region" description="Helical" evidence="9">
    <location>
        <begin position="486"/>
        <end position="504"/>
    </location>
</feature>
<comment type="catalytic activity">
    <reaction evidence="6">
        <text>3',5'-cyclic CMP + H2O = CMP + H(+)</text>
        <dbReference type="Rhea" id="RHEA:72675"/>
        <dbReference type="ChEBI" id="CHEBI:15377"/>
        <dbReference type="ChEBI" id="CHEBI:15378"/>
        <dbReference type="ChEBI" id="CHEBI:58003"/>
        <dbReference type="ChEBI" id="CHEBI:60377"/>
    </reaction>
    <physiologicalReaction direction="left-to-right" evidence="6">
        <dbReference type="Rhea" id="RHEA:72676"/>
    </physiologicalReaction>
</comment>
<dbReference type="NCBIfam" id="TIGR00360">
    <property type="entry name" value="ComEC_N-term"/>
    <property type="match status" value="1"/>
</dbReference>
<dbReference type="InterPro" id="IPR035681">
    <property type="entry name" value="ComA-like_MBL"/>
</dbReference>
<comment type="subcellular location">
    <subcellularLocation>
        <location evidence="1">Cell membrane</location>
        <topology evidence="1">Multi-pass membrane protein</topology>
    </subcellularLocation>
</comment>
<keyword evidence="2" id="KW-1003">Cell membrane</keyword>